<name>A0A1J5PID2_9ZZZZ</name>
<sequence length="144" mass="16027">MPELSDRLVAVAITQTYAKLWLSGLDPNAQSKRIETAEPHERHHPGRVGLATIADQGHDPEFPTAVFYEEIARELAKSPQILLLGHGKGKANTMVKFARFLEQKHPQLANKVVGTLNINLQAMTDPEILAMSRTWFAQHIKTGI</sequence>
<comment type="caution">
    <text evidence="1">The sequence shown here is derived from an EMBL/GenBank/DDBJ whole genome shotgun (WGS) entry which is preliminary data.</text>
</comment>
<evidence type="ECO:0000313" key="1">
    <source>
        <dbReference type="EMBL" id="OIQ71361.1"/>
    </source>
</evidence>
<reference evidence="1" key="1">
    <citation type="submission" date="2016-10" db="EMBL/GenBank/DDBJ databases">
        <title>Sequence of Gallionella enrichment culture.</title>
        <authorList>
            <person name="Poehlein A."/>
            <person name="Muehling M."/>
            <person name="Daniel R."/>
        </authorList>
    </citation>
    <scope>NUCLEOTIDE SEQUENCE</scope>
</reference>
<dbReference type="EMBL" id="MLJW01003764">
    <property type="protein sequence ID" value="OIQ71361.1"/>
    <property type="molecule type" value="Genomic_DNA"/>
</dbReference>
<dbReference type="AlphaFoldDB" id="A0A1J5PID2"/>
<accession>A0A1J5PID2</accession>
<proteinExistence type="predicted"/>
<organism evidence="1">
    <name type="scientific">mine drainage metagenome</name>
    <dbReference type="NCBI Taxonomy" id="410659"/>
    <lineage>
        <taxon>unclassified sequences</taxon>
        <taxon>metagenomes</taxon>
        <taxon>ecological metagenomes</taxon>
    </lineage>
</organism>
<gene>
    <name evidence="1" type="ORF">GALL_470240</name>
</gene>
<protein>
    <submittedName>
        <fullName evidence="1">Uncharacterized protein</fullName>
    </submittedName>
</protein>